<dbReference type="GO" id="GO:0004674">
    <property type="term" value="F:protein serine/threonine kinase activity"/>
    <property type="evidence" value="ECO:0007669"/>
    <property type="project" value="UniProtKB-KW"/>
</dbReference>
<keyword evidence="8" id="KW-0418">Kinase</keyword>
<sequence>MKFDQTLALEIETPLVLSLETSLALSHETRALEIEIKAHTMKNEEVEWRFKLSKTMNMTSEIKPVIRLDLGDSVDWAIASDLQICVSRLVNCEFHGLVCENLVVRVQVCSFGAIGICKSDYVVEIKVTGKRTSFGNGISIHTQTAYNGLKDVFMKVYKEGGVRGLYRGVGPTLVGILPYAVAGLFGQTFTYPLDVVRRQMQHISKLISQFGFTNRASSSFSDRTPKLVCLEAQRSRGFAVGSASSSQVSVFALAQCWQDLDKRLCNACLQNAASSIMSCSPGVEDQSLKAGCYMSIERKAIQQRNEQKLKHEQTRFICNGRYLAGILPMEGRVVKRLVLNTRQWIAQFFNEVDLINRVRHKNLVRLLGCSADGPESLLVYEYYANKSLDFFIFDVNKAKLLDWQRRLEIIHGVAEGLSYLHEESYLLLLDI</sequence>
<dbReference type="Gene3D" id="1.50.40.10">
    <property type="entry name" value="Mitochondrial carrier domain"/>
    <property type="match status" value="1"/>
</dbReference>
<dbReference type="GO" id="GO:0005524">
    <property type="term" value="F:ATP binding"/>
    <property type="evidence" value="ECO:0007669"/>
    <property type="project" value="UniProtKB-KW"/>
</dbReference>
<protein>
    <submittedName>
        <fullName evidence="15">Uncharacterized protein</fullName>
    </submittedName>
</protein>
<dbReference type="InterPro" id="IPR000719">
    <property type="entry name" value="Prot_kinase_dom"/>
</dbReference>
<accession>A0AAP0HJI0</accession>
<keyword evidence="3" id="KW-0808">Transferase</keyword>
<dbReference type="Pfam" id="PF01657">
    <property type="entry name" value="Stress-antifung"/>
    <property type="match status" value="1"/>
</dbReference>
<dbReference type="AlphaFoldDB" id="A0AAP0HJI0"/>
<evidence type="ECO:0000256" key="7">
    <source>
        <dbReference type="ARBA" id="ARBA00022741"/>
    </source>
</evidence>
<dbReference type="PROSITE" id="PS50920">
    <property type="entry name" value="SOLCAR"/>
    <property type="match status" value="1"/>
</dbReference>
<dbReference type="SUPFAM" id="SSF103506">
    <property type="entry name" value="Mitochondrial carrier"/>
    <property type="match status" value="1"/>
</dbReference>
<dbReference type="Gene3D" id="1.10.510.10">
    <property type="entry name" value="Transferase(Phosphotransferase) domain 1"/>
    <property type="match status" value="1"/>
</dbReference>
<keyword evidence="7" id="KW-0547">Nucleotide-binding</keyword>
<evidence type="ECO:0000256" key="12">
    <source>
        <dbReference type="PROSITE-ProRule" id="PRU00282"/>
    </source>
</evidence>
<dbReference type="InterPro" id="IPR001245">
    <property type="entry name" value="Ser-Thr/Tyr_kinase_cat_dom"/>
</dbReference>
<dbReference type="Gene3D" id="3.30.430.20">
    <property type="entry name" value="Gnk2 domain, C-X8-C-X2-C motif"/>
    <property type="match status" value="1"/>
</dbReference>
<dbReference type="GO" id="GO:0016020">
    <property type="term" value="C:membrane"/>
    <property type="evidence" value="ECO:0007669"/>
    <property type="project" value="UniProtKB-SubCell"/>
</dbReference>
<evidence type="ECO:0000256" key="6">
    <source>
        <dbReference type="ARBA" id="ARBA00022737"/>
    </source>
</evidence>
<keyword evidence="6" id="KW-0677">Repeat</keyword>
<evidence type="ECO:0000313" key="16">
    <source>
        <dbReference type="Proteomes" id="UP001417504"/>
    </source>
</evidence>
<evidence type="ECO:0000259" key="14">
    <source>
        <dbReference type="PROSITE" id="PS51473"/>
    </source>
</evidence>
<feature type="domain" description="Gnk2-homologous" evidence="14">
    <location>
        <begin position="198"/>
        <end position="301"/>
    </location>
</feature>
<dbReference type="CDD" id="cd23509">
    <property type="entry name" value="Gnk2-like"/>
    <property type="match status" value="1"/>
</dbReference>
<comment type="subcellular location">
    <subcellularLocation>
        <location evidence="1">Membrane</location>
        <topology evidence="1">Multi-pass membrane protein</topology>
    </subcellularLocation>
</comment>
<evidence type="ECO:0000259" key="13">
    <source>
        <dbReference type="PROSITE" id="PS50011"/>
    </source>
</evidence>
<dbReference type="InterPro" id="IPR038408">
    <property type="entry name" value="GNK2_sf"/>
</dbReference>
<dbReference type="InterPro" id="IPR018108">
    <property type="entry name" value="MCP_transmembrane"/>
</dbReference>
<dbReference type="EMBL" id="JBBNAE010000010">
    <property type="protein sequence ID" value="KAK9090853.1"/>
    <property type="molecule type" value="Genomic_DNA"/>
</dbReference>
<dbReference type="PANTHER" id="PTHR47973">
    <property type="entry name" value="CYSTEINE-RICH RECEPTOR-LIKE PROTEIN KINASE 3"/>
    <property type="match status" value="1"/>
</dbReference>
<evidence type="ECO:0000256" key="2">
    <source>
        <dbReference type="ARBA" id="ARBA00022527"/>
    </source>
</evidence>
<keyword evidence="11" id="KW-0675">Receptor</keyword>
<evidence type="ECO:0000256" key="5">
    <source>
        <dbReference type="ARBA" id="ARBA00022729"/>
    </source>
</evidence>
<dbReference type="InterPro" id="IPR052059">
    <property type="entry name" value="CR_Ser/Thr_kinase"/>
</dbReference>
<evidence type="ECO:0000256" key="8">
    <source>
        <dbReference type="ARBA" id="ARBA00022777"/>
    </source>
</evidence>
<keyword evidence="2" id="KW-0723">Serine/threonine-protein kinase</keyword>
<gene>
    <name evidence="15" type="ORF">Sjap_024030</name>
</gene>
<evidence type="ECO:0000256" key="1">
    <source>
        <dbReference type="ARBA" id="ARBA00004141"/>
    </source>
</evidence>
<organism evidence="15 16">
    <name type="scientific">Stephania japonica</name>
    <dbReference type="NCBI Taxonomy" id="461633"/>
    <lineage>
        <taxon>Eukaryota</taxon>
        <taxon>Viridiplantae</taxon>
        <taxon>Streptophyta</taxon>
        <taxon>Embryophyta</taxon>
        <taxon>Tracheophyta</taxon>
        <taxon>Spermatophyta</taxon>
        <taxon>Magnoliopsida</taxon>
        <taxon>Ranunculales</taxon>
        <taxon>Menispermaceae</taxon>
        <taxon>Menispermoideae</taxon>
        <taxon>Cissampelideae</taxon>
        <taxon>Stephania</taxon>
    </lineage>
</organism>
<dbReference type="InterPro" id="IPR011009">
    <property type="entry name" value="Kinase-like_dom_sf"/>
</dbReference>
<evidence type="ECO:0000313" key="15">
    <source>
        <dbReference type="EMBL" id="KAK9090853.1"/>
    </source>
</evidence>
<comment type="caution">
    <text evidence="15">The sequence shown here is derived from an EMBL/GenBank/DDBJ whole genome shotgun (WGS) entry which is preliminary data.</text>
</comment>
<evidence type="ECO:0000256" key="10">
    <source>
        <dbReference type="ARBA" id="ARBA00023136"/>
    </source>
</evidence>
<feature type="domain" description="Protein kinase" evidence="13">
    <location>
        <begin position="311"/>
        <end position="431"/>
    </location>
</feature>
<feature type="repeat" description="Solcar" evidence="12">
    <location>
        <begin position="104"/>
        <end position="193"/>
    </location>
</feature>
<evidence type="ECO:0000256" key="9">
    <source>
        <dbReference type="ARBA" id="ARBA00022840"/>
    </source>
</evidence>
<proteinExistence type="predicted"/>
<reference evidence="15 16" key="1">
    <citation type="submission" date="2024-01" db="EMBL/GenBank/DDBJ databases">
        <title>Genome assemblies of Stephania.</title>
        <authorList>
            <person name="Yang L."/>
        </authorList>
    </citation>
    <scope>NUCLEOTIDE SEQUENCE [LARGE SCALE GENOMIC DNA]</scope>
    <source>
        <strain evidence="15">QJT</strain>
        <tissue evidence="15">Leaf</tissue>
    </source>
</reference>
<dbReference type="InterPro" id="IPR002902">
    <property type="entry name" value="GNK2"/>
</dbReference>
<keyword evidence="9" id="KW-0067">ATP-binding</keyword>
<name>A0AAP0HJI0_9MAGN</name>
<dbReference type="SUPFAM" id="SSF56112">
    <property type="entry name" value="Protein kinase-like (PK-like)"/>
    <property type="match status" value="1"/>
</dbReference>
<dbReference type="Pfam" id="PF00153">
    <property type="entry name" value="Mito_carr"/>
    <property type="match status" value="1"/>
</dbReference>
<keyword evidence="4 12" id="KW-0812">Transmembrane</keyword>
<dbReference type="InterPro" id="IPR023395">
    <property type="entry name" value="MCP_dom_sf"/>
</dbReference>
<dbReference type="Proteomes" id="UP001417504">
    <property type="component" value="Unassembled WGS sequence"/>
</dbReference>
<keyword evidence="10 12" id="KW-0472">Membrane</keyword>
<keyword evidence="5" id="KW-0732">Signal</keyword>
<evidence type="ECO:0000256" key="3">
    <source>
        <dbReference type="ARBA" id="ARBA00022679"/>
    </source>
</evidence>
<dbReference type="Pfam" id="PF07714">
    <property type="entry name" value="PK_Tyr_Ser-Thr"/>
    <property type="match status" value="1"/>
</dbReference>
<keyword evidence="16" id="KW-1185">Reference proteome</keyword>
<dbReference type="PROSITE" id="PS50011">
    <property type="entry name" value="PROTEIN_KINASE_DOM"/>
    <property type="match status" value="1"/>
</dbReference>
<evidence type="ECO:0000256" key="11">
    <source>
        <dbReference type="ARBA" id="ARBA00023170"/>
    </source>
</evidence>
<dbReference type="PROSITE" id="PS51473">
    <property type="entry name" value="GNK2"/>
    <property type="match status" value="1"/>
</dbReference>
<evidence type="ECO:0000256" key="4">
    <source>
        <dbReference type="ARBA" id="ARBA00022692"/>
    </source>
</evidence>